<comment type="caution">
    <text evidence="1">The sequence shown here is derived from an EMBL/GenBank/DDBJ whole genome shotgun (WGS) entry which is preliminary data.</text>
</comment>
<feature type="non-terminal residue" evidence="1">
    <location>
        <position position="40"/>
    </location>
</feature>
<gene>
    <name evidence="1" type="ORF">S01H1_59548</name>
</gene>
<reference evidence="1" key="1">
    <citation type="journal article" date="2014" name="Front. Microbiol.">
        <title>High frequency of phylogenetically diverse reductive dehalogenase-homologous genes in deep subseafloor sedimentary metagenomes.</title>
        <authorList>
            <person name="Kawai M."/>
            <person name="Futagami T."/>
            <person name="Toyoda A."/>
            <person name="Takaki Y."/>
            <person name="Nishi S."/>
            <person name="Hori S."/>
            <person name="Arai W."/>
            <person name="Tsubouchi T."/>
            <person name="Morono Y."/>
            <person name="Uchiyama I."/>
            <person name="Ito T."/>
            <person name="Fujiyama A."/>
            <person name="Inagaki F."/>
            <person name="Takami H."/>
        </authorList>
    </citation>
    <scope>NUCLEOTIDE SEQUENCE</scope>
    <source>
        <strain evidence="1">Expedition CK06-06</strain>
    </source>
</reference>
<dbReference type="EMBL" id="BARS01038952">
    <property type="protein sequence ID" value="GAG14567.1"/>
    <property type="molecule type" value="Genomic_DNA"/>
</dbReference>
<organism evidence="1">
    <name type="scientific">marine sediment metagenome</name>
    <dbReference type="NCBI Taxonomy" id="412755"/>
    <lineage>
        <taxon>unclassified sequences</taxon>
        <taxon>metagenomes</taxon>
        <taxon>ecological metagenomes</taxon>
    </lineage>
</organism>
<dbReference type="AlphaFoldDB" id="X0VTW6"/>
<evidence type="ECO:0000313" key="1">
    <source>
        <dbReference type="EMBL" id="GAG14567.1"/>
    </source>
</evidence>
<name>X0VTW6_9ZZZZ</name>
<proteinExistence type="predicted"/>
<accession>X0VTW6</accession>
<sequence length="40" mass="4639">MTDVQKPKILLMVSPNYSIKLLEEEIQNIKTETNDFTKSV</sequence>
<protein>
    <submittedName>
        <fullName evidence="1">Uncharacterized protein</fullName>
    </submittedName>
</protein>